<keyword evidence="4" id="KW-1133">Transmembrane helix</keyword>
<evidence type="ECO:0000256" key="3">
    <source>
        <dbReference type="ARBA" id="ARBA00022840"/>
    </source>
</evidence>
<protein>
    <recommendedName>
        <fullName evidence="5">Epidermal growth factor receptor-like transmembrane-juxtamembrane segment domain-containing protein</fullName>
    </recommendedName>
</protein>
<dbReference type="STRING" id="1196081.A0A364L1V7"/>
<dbReference type="Gene3D" id="1.20.5.510">
    <property type="entry name" value="Single helix bin"/>
    <property type="match status" value="1"/>
</dbReference>
<evidence type="ECO:0000313" key="7">
    <source>
        <dbReference type="Proteomes" id="UP000249363"/>
    </source>
</evidence>
<evidence type="ECO:0000313" key="6">
    <source>
        <dbReference type="EMBL" id="RAO69776.1"/>
    </source>
</evidence>
<comment type="caution">
    <text evidence="6">The sequence shown here is derived from an EMBL/GenBank/DDBJ whole genome shotgun (WGS) entry which is preliminary data.</text>
</comment>
<proteinExistence type="predicted"/>
<dbReference type="GO" id="GO:0005524">
    <property type="term" value="F:ATP binding"/>
    <property type="evidence" value="ECO:0007669"/>
    <property type="project" value="UniProtKB-KW"/>
</dbReference>
<dbReference type="RefSeq" id="XP_040734292.1">
    <property type="nucleotide sequence ID" value="XM_040878301.1"/>
</dbReference>
<gene>
    <name evidence="6" type="ORF">BHQ10_005788</name>
</gene>
<evidence type="ECO:0000259" key="5">
    <source>
        <dbReference type="Pfam" id="PF21314"/>
    </source>
</evidence>
<dbReference type="SUPFAM" id="SSF50965">
    <property type="entry name" value="Galactose oxidase, central domain"/>
    <property type="match status" value="1"/>
</dbReference>
<feature type="domain" description="Epidermal growth factor receptor-like transmembrane-juxtamembrane segment" evidence="5">
    <location>
        <begin position="434"/>
        <end position="461"/>
    </location>
</feature>
<keyword evidence="1" id="KW-0597">Phosphoprotein</keyword>
<dbReference type="Gene3D" id="2.120.10.80">
    <property type="entry name" value="Kelch-type beta propeller"/>
    <property type="match status" value="1"/>
</dbReference>
<accession>A0A364L1V7</accession>
<keyword evidence="3" id="KW-0067">ATP-binding</keyword>
<keyword evidence="7" id="KW-1185">Reference proteome</keyword>
<dbReference type="Pfam" id="PF21314">
    <property type="entry name" value="TM_ErbB1"/>
    <property type="match status" value="1"/>
</dbReference>
<dbReference type="Proteomes" id="UP000249363">
    <property type="component" value="Unassembled WGS sequence"/>
</dbReference>
<dbReference type="InterPro" id="IPR049328">
    <property type="entry name" value="TM_ErbB1"/>
</dbReference>
<dbReference type="OrthoDB" id="4222185at2759"/>
<dbReference type="InterPro" id="IPR015915">
    <property type="entry name" value="Kelch-typ_b-propeller"/>
</dbReference>
<organism evidence="6 7">
    <name type="scientific">Talaromyces amestolkiae</name>
    <dbReference type="NCBI Taxonomy" id="1196081"/>
    <lineage>
        <taxon>Eukaryota</taxon>
        <taxon>Fungi</taxon>
        <taxon>Dikarya</taxon>
        <taxon>Ascomycota</taxon>
        <taxon>Pezizomycotina</taxon>
        <taxon>Eurotiomycetes</taxon>
        <taxon>Eurotiomycetidae</taxon>
        <taxon>Eurotiales</taxon>
        <taxon>Trichocomaceae</taxon>
        <taxon>Talaromyces</taxon>
        <taxon>Talaromyces sect. Talaromyces</taxon>
    </lineage>
</organism>
<reference evidence="6 7" key="1">
    <citation type="journal article" date="2017" name="Biotechnol. Biofuels">
        <title>Differential beta-glucosidase expression as a function of carbon source availability in Talaromyces amestolkiae: a genomic and proteomic approach.</title>
        <authorList>
            <person name="de Eugenio L.I."/>
            <person name="Mendez-Liter J.A."/>
            <person name="Nieto-Dominguez M."/>
            <person name="Alonso L."/>
            <person name="Gil-Munoz J."/>
            <person name="Barriuso J."/>
            <person name="Prieto A."/>
            <person name="Martinez M.J."/>
        </authorList>
    </citation>
    <scope>NUCLEOTIDE SEQUENCE [LARGE SCALE GENOMIC DNA]</scope>
    <source>
        <strain evidence="6 7">CIB</strain>
    </source>
</reference>
<dbReference type="EMBL" id="MIKG01000010">
    <property type="protein sequence ID" value="RAO69776.1"/>
    <property type="molecule type" value="Genomic_DNA"/>
</dbReference>
<sequence>MSGNYSSVSFDSQEIAPDPSLFSLNLTTQFPVERSIPQALLNNDTINSDISIAYQSTVRISNGDATGALWNINDTIYVFGGGFKEPINTLSAYNTTTNQWKEVNVTGGNFNFGNRTSSQYVSVPDSGLGFIYGGTDYMGGMIRLNASDPDNLSWTNETLGNGSHGIEVPNLESGAMVYIPAGDEGMLITFGGGNVTSGISPDSGWPYDSDWLTVYVYDIASHTWWAQRASGDAPSHRTGFCAVVTESPDGSAFHITTYGGWSLLYQRSFEDVQILSIPSFTWINATGLSSNTNKEQQVNSTVGRDSLTGACQAYRGAQMIVLGGEIRAGAYSLTNGACSNTFEPVRVLDLSTYEWKNELNTSASYEVPSIIYNKIGGNATGGAISTVPAAGFADPTLASLLQKHVGGATVTSSITPSTTPSDVAQSSSVNSGAIAGGVVGGIVALALVAGMAWFLIRRKRQDQAAEITIPQQKWEPPVPPQEMEATYGRLPEAGGVPIHEVAAGSHVVEIGVGYPRHMPTNPTE</sequence>
<evidence type="ECO:0000256" key="2">
    <source>
        <dbReference type="ARBA" id="ARBA00022741"/>
    </source>
</evidence>
<dbReference type="PANTHER" id="PTHR23244">
    <property type="entry name" value="KELCH REPEAT DOMAIN"/>
    <property type="match status" value="1"/>
</dbReference>
<evidence type="ECO:0000256" key="4">
    <source>
        <dbReference type="SAM" id="Phobius"/>
    </source>
</evidence>
<dbReference type="GeneID" id="63795004"/>
<feature type="transmembrane region" description="Helical" evidence="4">
    <location>
        <begin position="433"/>
        <end position="456"/>
    </location>
</feature>
<dbReference type="Pfam" id="PF24681">
    <property type="entry name" value="Kelch_KLHDC2_KLHL20_DRC7"/>
    <property type="match status" value="1"/>
</dbReference>
<dbReference type="AlphaFoldDB" id="A0A364L1V7"/>
<keyword evidence="2" id="KW-0547">Nucleotide-binding</keyword>
<keyword evidence="4" id="KW-0472">Membrane</keyword>
<keyword evidence="4" id="KW-0812">Transmembrane</keyword>
<evidence type="ECO:0000256" key="1">
    <source>
        <dbReference type="ARBA" id="ARBA00022553"/>
    </source>
</evidence>
<name>A0A364L1V7_TALAM</name>
<dbReference type="InterPro" id="IPR011043">
    <property type="entry name" value="Gal_Oxase/kelch_b-propeller"/>
</dbReference>